<dbReference type="AlphaFoldDB" id="D4A4R3"/>
<name>D4A4R3_RAT</name>
<dbReference type="RGD" id="1566043">
    <property type="gene designation" value="Nutm2"/>
</dbReference>
<proteinExistence type="inferred from homology"/>
<gene>
    <name evidence="4 6" type="primary">Nutm2</name>
    <name evidence="6" type="synonym">Fam22f</name>
    <name evidence="6" type="synonym">Nutm2f</name>
</gene>
<evidence type="ECO:0000313" key="4">
    <source>
        <dbReference type="Ensembl" id="ENSRNOP00000042166.2"/>
    </source>
</evidence>
<feature type="compositionally biased region" description="Polar residues" evidence="2">
    <location>
        <begin position="563"/>
        <end position="578"/>
    </location>
</feature>
<dbReference type="KEGG" id="rno:306798"/>
<dbReference type="eggNOG" id="ENOG502RU0F">
    <property type="taxonomic scope" value="Eukaryota"/>
</dbReference>
<sequence length="735" mass="80237">MDLSRQAWLLSKPIGIASEASSLGQNMTVNAGATMSTFATLPVLPPAPQPAPQLFWEPPAPLMTAGISPRNPLVLSALPGMSLVAEDGSTALNAAVPLNIVPLGTLGRPVQPVHNANIVLTQVPLNYNIPGAQGVGMGYSTPLFMATPAANTFINTRIASAVQPQEGTWVLGPRPPTTQQVVQLVPVRSPVTSAPPPKGAYGESVPANIQARNSPENYLSKPDSVYGNFRRWQHIKTLVQRHLPQTPDVAAFSCFLIPVLRSLARRKPTMNVEEGLWRGLQEWQCTSNYDRMIFFEMAEKFTEFENAEEMENSMRNIQYQVLATAPRQDPPRLPAPKAVKEPECTSMKTVPRTDSAHLPEFRHQQLRKAKTPTEIPPEAVQEYMDIMDWLEGFPQPFAGDPKEKEEDENSGTEQEGDDLYSDAGLLSYIDELCSQKRFVEQVEAIINPQFVAEILSAKPEMDILALTKELEHEEELTIDQLIEKHCLALKKKGVERAALNPGDPQNPANASVLPACQGAQRDDCGAQKGASTQTASSRMASLDQQCLGGTNTELWGPKPATLHPSNQSSPSLVDNGSTGFPCGRGAHNQSPGSRCAGILRGTSATEDPQGPLGKTIEDKEELHSLSFLLSSQYRLVPWRLSPQMCPYADLPDSASIPKPCPKMRGPSPDPCPIVKSKKRAVFGGLVPTAKKPNLEPGFGVSEEPLSALELVHLSQTQKRNHETLGTRKRKRKKRH</sequence>
<comment type="similarity">
    <text evidence="1">Belongs to the NUT family.</text>
</comment>
<feature type="compositionally biased region" description="Basic residues" evidence="2">
    <location>
        <begin position="726"/>
        <end position="735"/>
    </location>
</feature>
<dbReference type="Proteomes" id="UP000002494">
    <property type="component" value="Chromosome 17"/>
</dbReference>
<dbReference type="PhylomeDB" id="D4A4R3"/>
<feature type="domain" description="Nuclear Testis protein N-terminal" evidence="3">
    <location>
        <begin position="27"/>
        <end position="732"/>
    </location>
</feature>
<dbReference type="Bgee" id="ENSRNOG00000027311">
    <property type="expression patterns" value="Expressed in testis"/>
</dbReference>
<feature type="region of interest" description="Disordered" evidence="2">
    <location>
        <begin position="327"/>
        <end position="346"/>
    </location>
</feature>
<reference evidence="4" key="2">
    <citation type="submission" date="2025-08" db="UniProtKB">
        <authorList>
            <consortium name="Ensembl"/>
        </authorList>
    </citation>
    <scope>IDENTIFICATION</scope>
    <source>
        <strain evidence="4">Brown Norway</strain>
    </source>
</reference>
<dbReference type="RefSeq" id="NP_001406684.1">
    <property type="nucleotide sequence ID" value="NM_001419755.1"/>
</dbReference>
<dbReference type="PANTHER" id="PTHR22879:SF14">
    <property type="entry name" value="NUT FAMILY MEMBER 2A-RELATED"/>
    <property type="match status" value="1"/>
</dbReference>
<dbReference type="OrthoDB" id="9634453at2759"/>
<dbReference type="PANTHER" id="PTHR22879">
    <property type="entry name" value="NUT FAMILY MEMBER 1"/>
    <property type="match status" value="1"/>
</dbReference>
<evidence type="ECO:0000313" key="5">
    <source>
        <dbReference type="Proteomes" id="UP000002494"/>
    </source>
</evidence>
<dbReference type="FunCoup" id="D4A4R3">
    <property type="interactions" value="9"/>
</dbReference>
<dbReference type="STRING" id="10116.ENSRNOP00000042166"/>
<dbReference type="InParanoid" id="D4A4R3"/>
<accession>D4A4R3</accession>
<dbReference type="InterPro" id="IPR024310">
    <property type="entry name" value="NUT"/>
</dbReference>
<evidence type="ECO:0000313" key="6">
    <source>
        <dbReference type="RGD" id="1566043"/>
    </source>
</evidence>
<reference evidence="4" key="1">
    <citation type="submission" date="2024-01" db="EMBL/GenBank/DDBJ databases">
        <title>GRCr8: a new rat reference genome assembly contstructed from accurate long reads and long range scaffolding.</title>
        <authorList>
            <person name="Doris P.A."/>
            <person name="Kalbfleisch T."/>
            <person name="Li K."/>
            <person name="Howe K."/>
            <person name="Wood J."/>
        </authorList>
    </citation>
    <scope>NUCLEOTIDE SEQUENCE [LARGE SCALE GENOMIC DNA]</scope>
    <source>
        <strain evidence="4">Brown Norway</strain>
    </source>
</reference>
<dbReference type="OMA" id="GACNIIV"/>
<dbReference type="CTD" id="328250"/>
<evidence type="ECO:0000259" key="3">
    <source>
        <dbReference type="Pfam" id="PF12881"/>
    </source>
</evidence>
<evidence type="ECO:0000256" key="2">
    <source>
        <dbReference type="SAM" id="MobiDB-lite"/>
    </source>
</evidence>
<dbReference type="GeneTree" id="ENSGT00410000025793"/>
<dbReference type="HOGENOM" id="CLU_021726_0_0_1"/>
<feature type="region of interest" description="Disordered" evidence="2">
    <location>
        <begin position="713"/>
        <end position="735"/>
    </location>
</feature>
<feature type="region of interest" description="Disordered" evidence="2">
    <location>
        <begin position="394"/>
        <end position="419"/>
    </location>
</feature>
<feature type="compositionally biased region" description="Acidic residues" evidence="2">
    <location>
        <begin position="405"/>
        <end position="419"/>
    </location>
</feature>
<keyword evidence="5" id="KW-1185">Reference proteome</keyword>
<dbReference type="Pfam" id="PF12881">
    <property type="entry name" value="NUT"/>
    <property type="match status" value="1"/>
</dbReference>
<feature type="region of interest" description="Disordered" evidence="2">
    <location>
        <begin position="548"/>
        <end position="614"/>
    </location>
</feature>
<evidence type="ECO:0000256" key="1">
    <source>
        <dbReference type="ARBA" id="ARBA00010586"/>
    </source>
</evidence>
<dbReference type="AGR" id="RGD:1566043"/>
<dbReference type="PaxDb" id="10116-ENSRNOP00000042166"/>
<protein>
    <submittedName>
        <fullName evidence="4">NUT family member 2</fullName>
    </submittedName>
</protein>
<dbReference type="InterPro" id="IPR024309">
    <property type="entry name" value="NUT_N"/>
</dbReference>
<reference evidence="4" key="3">
    <citation type="submission" date="2025-09" db="UniProtKB">
        <authorList>
            <consortium name="Ensembl"/>
        </authorList>
    </citation>
    <scope>IDENTIFICATION</scope>
    <source>
        <strain evidence="4">Brown Norway</strain>
    </source>
</reference>
<organism evidence="4 5">
    <name type="scientific">Rattus norvegicus</name>
    <name type="common">Rat</name>
    <dbReference type="NCBI Taxonomy" id="10116"/>
    <lineage>
        <taxon>Eukaryota</taxon>
        <taxon>Metazoa</taxon>
        <taxon>Chordata</taxon>
        <taxon>Craniata</taxon>
        <taxon>Vertebrata</taxon>
        <taxon>Euteleostomi</taxon>
        <taxon>Mammalia</taxon>
        <taxon>Eutheria</taxon>
        <taxon>Euarchontoglires</taxon>
        <taxon>Glires</taxon>
        <taxon>Rodentia</taxon>
        <taxon>Myomorpha</taxon>
        <taxon>Muroidea</taxon>
        <taxon>Muridae</taxon>
        <taxon>Murinae</taxon>
        <taxon>Rattus</taxon>
    </lineage>
</organism>
<dbReference type="GeneID" id="306798"/>
<dbReference type="Ensembl" id="ENSRNOT00000044543.5">
    <property type="protein sequence ID" value="ENSRNOP00000042166.2"/>
    <property type="gene ID" value="ENSRNOG00000027311.6"/>
</dbReference>